<feature type="region of interest" description="Disordered" evidence="1">
    <location>
        <begin position="178"/>
        <end position="220"/>
    </location>
</feature>
<organism evidence="3 4">
    <name type="scientific">Microthlaspi erraticum</name>
    <dbReference type="NCBI Taxonomy" id="1685480"/>
    <lineage>
        <taxon>Eukaryota</taxon>
        <taxon>Viridiplantae</taxon>
        <taxon>Streptophyta</taxon>
        <taxon>Embryophyta</taxon>
        <taxon>Tracheophyta</taxon>
        <taxon>Spermatophyta</taxon>
        <taxon>Magnoliopsida</taxon>
        <taxon>eudicotyledons</taxon>
        <taxon>Gunneridae</taxon>
        <taxon>Pentapetalae</taxon>
        <taxon>rosids</taxon>
        <taxon>malvids</taxon>
        <taxon>Brassicales</taxon>
        <taxon>Brassicaceae</taxon>
        <taxon>Coluteocarpeae</taxon>
        <taxon>Microthlaspi</taxon>
    </lineage>
</organism>
<proteinExistence type="predicted"/>
<dbReference type="InterPro" id="IPR025558">
    <property type="entry name" value="DUF4283"/>
</dbReference>
<evidence type="ECO:0000259" key="2">
    <source>
        <dbReference type="Pfam" id="PF14111"/>
    </source>
</evidence>
<dbReference type="Proteomes" id="UP000467841">
    <property type="component" value="Unassembled WGS sequence"/>
</dbReference>
<dbReference type="Pfam" id="PF14111">
    <property type="entry name" value="DUF4283"/>
    <property type="match status" value="1"/>
</dbReference>
<comment type="caution">
    <text evidence="3">The sequence shown here is derived from an EMBL/GenBank/DDBJ whole genome shotgun (WGS) entry which is preliminary data.</text>
</comment>
<evidence type="ECO:0000256" key="1">
    <source>
        <dbReference type="SAM" id="MobiDB-lite"/>
    </source>
</evidence>
<gene>
    <name evidence="3" type="ORF">MERR_LOCUS24443</name>
</gene>
<evidence type="ECO:0000313" key="3">
    <source>
        <dbReference type="EMBL" id="CAA7037208.1"/>
    </source>
</evidence>
<dbReference type="InterPro" id="IPR040256">
    <property type="entry name" value="At4g02000-like"/>
</dbReference>
<feature type="domain" description="DUF4283" evidence="2">
    <location>
        <begin position="36"/>
        <end position="117"/>
    </location>
</feature>
<accession>A0A6D2JBY6</accession>
<keyword evidence="4" id="KW-1185">Reference proteome</keyword>
<dbReference type="OrthoDB" id="1111485at2759"/>
<protein>
    <recommendedName>
        <fullName evidence="2">DUF4283 domain-containing protein</fullName>
    </recommendedName>
</protein>
<reference evidence="3" key="1">
    <citation type="submission" date="2020-01" db="EMBL/GenBank/DDBJ databases">
        <authorList>
            <person name="Mishra B."/>
        </authorList>
    </citation>
    <scope>NUCLEOTIDE SEQUENCE [LARGE SCALE GENOMIC DNA]</scope>
</reference>
<dbReference type="EMBL" id="CACVBM020001173">
    <property type="protein sequence ID" value="CAA7037208.1"/>
    <property type="molecule type" value="Genomic_DNA"/>
</dbReference>
<evidence type="ECO:0000313" key="4">
    <source>
        <dbReference type="Proteomes" id="UP000467841"/>
    </source>
</evidence>
<sequence length="220" mass="25139">MNPSTRNLHRVTIPEYMDDGTPKVRIPSHVLLGGVENQKEYVVGQFSRCSAPSRGQIQAIVYMIWGRKCQIFIRKLGESTDLFHIPHESTRNWVIQRGLWHVDDCLMFVSPWSPTETISIPEITTIPVWLTLNNIPDQLYSILGIKWIALGIGEPMLTEKPCIRRTLSSASLRNNRFASLDSSEDEYEDDDDDEVPPPPHVPENSEFFMLDINPSPTSEY</sequence>
<feature type="compositionally biased region" description="Acidic residues" evidence="1">
    <location>
        <begin position="182"/>
        <end position="195"/>
    </location>
</feature>
<name>A0A6D2JBY6_9BRAS</name>
<dbReference type="AlphaFoldDB" id="A0A6D2JBY6"/>
<dbReference type="PANTHER" id="PTHR31286:SF63">
    <property type="entry name" value="DUF4283 DOMAIN-CONTAINING PROTEIN"/>
    <property type="match status" value="1"/>
</dbReference>
<dbReference type="PANTHER" id="PTHR31286">
    <property type="entry name" value="GLYCINE-RICH CELL WALL STRUCTURAL PROTEIN 1.8-LIKE"/>
    <property type="match status" value="1"/>
</dbReference>